<dbReference type="InterPro" id="IPR056743">
    <property type="entry name" value="TRM5-TYW2-like_MTfase"/>
</dbReference>
<dbReference type="Pfam" id="PF02475">
    <property type="entry name" value="TRM5-TYW2_MTfase"/>
    <property type="match status" value="1"/>
</dbReference>
<reference evidence="10" key="1">
    <citation type="submission" date="2025-08" db="UniProtKB">
        <authorList>
            <consortium name="RefSeq"/>
        </authorList>
    </citation>
    <scope>IDENTIFICATION</scope>
    <source>
        <tissue evidence="10">Gonad</tissue>
    </source>
</reference>
<evidence type="ECO:0000256" key="4">
    <source>
        <dbReference type="ARBA" id="ARBA00022691"/>
    </source>
</evidence>
<dbReference type="FunFam" id="3.40.50.150:FF:000201">
    <property type="entry name" value="tRNA wybutosine-synthesizing protein 2 homolog"/>
    <property type="match status" value="1"/>
</dbReference>
<sequence>MAAPMDFCVAVKKEDAQNVRKKFETSGLFDRSRRIQVLTDGEAVIPLKTCSCTEINDVLGGLEHRVLDDAPLPPSRRKQHISPQQRLRTAISKFLDAEEFDDELGRDIPTKWEKHGDLILLPDFCFRSPRWRDMIHAKVHQQGCESEGQLCQMCGCFWQLVAESLGGTRLARRGNIQDDPYRSPRMELLLGNHGWVEHTDNGIRYTYDVTRCMFSPGNITEKLRVARMDCEGETVVDLYAGIGYFTLPFLVHGKAAEVHACEWNPAAVEALRRNLQLNKVQDRCIVHHGDNREVCPRGVADRVNLGLIPSSRDGWPVACAALRPDTGGILHIHENVTTFPKKGSGSHKTGTQETMATTKPTTSNTCNLKQDSDQHVCTDFEKDSHKSKGASCQHTSNLCSCSKIENLLDKFSGNQHLQKGVNESQRCSDKCKHGCHEVCCRKEKQAGTSSSDSYEDLQTNEQNTQEGNTEKTDASCFPASQDRQTQKTDSNSVKTRATSVKEEWNCWAESVADNVQSMLMEIQGGTWQTKVLRIEHVKSYAPHVDHLVVDLECRPLQTN</sequence>
<evidence type="ECO:0000313" key="9">
    <source>
        <dbReference type="Proteomes" id="UP000515135"/>
    </source>
</evidence>
<dbReference type="PANTHER" id="PTHR23245">
    <property type="entry name" value="TRNA METHYLTRANSFERASE"/>
    <property type="match status" value="1"/>
</dbReference>
<dbReference type="GO" id="GO:0030488">
    <property type="term" value="P:tRNA methylation"/>
    <property type="evidence" value="ECO:0007669"/>
    <property type="project" value="TreeGrafter"/>
</dbReference>
<name>A0A6P5AA03_BRABE</name>
<dbReference type="GO" id="GO:0005737">
    <property type="term" value="C:cytoplasm"/>
    <property type="evidence" value="ECO:0007669"/>
    <property type="project" value="TreeGrafter"/>
</dbReference>
<evidence type="ECO:0000256" key="6">
    <source>
        <dbReference type="ARBA" id="ARBA00049400"/>
    </source>
</evidence>
<feature type="region of interest" description="Disordered" evidence="7">
    <location>
        <begin position="448"/>
        <end position="494"/>
    </location>
</feature>
<dbReference type="InterPro" id="IPR029063">
    <property type="entry name" value="SAM-dependent_MTases_sf"/>
</dbReference>
<dbReference type="GO" id="GO:0031591">
    <property type="term" value="P:wybutosine biosynthetic process"/>
    <property type="evidence" value="ECO:0007669"/>
    <property type="project" value="TreeGrafter"/>
</dbReference>
<feature type="compositionally biased region" description="Polar residues" evidence="7">
    <location>
        <begin position="448"/>
        <end position="467"/>
    </location>
</feature>
<protein>
    <recommendedName>
        <fullName evidence="2">tRNA(Phe) (4-demethylwyosine(37)-C(7)) aminocarboxypropyltransferase</fullName>
        <ecNumber evidence="2">2.5.1.114</ecNumber>
    </recommendedName>
</protein>
<dbReference type="RefSeq" id="XP_019643044.1">
    <property type="nucleotide sequence ID" value="XM_019787485.1"/>
</dbReference>
<evidence type="ECO:0000256" key="1">
    <source>
        <dbReference type="ARBA" id="ARBA00004797"/>
    </source>
</evidence>
<keyword evidence="5" id="KW-0819">tRNA processing</keyword>
<dbReference type="EC" id="2.5.1.114" evidence="2"/>
<evidence type="ECO:0000256" key="7">
    <source>
        <dbReference type="SAM" id="MobiDB-lite"/>
    </source>
</evidence>
<dbReference type="Proteomes" id="UP000515135">
    <property type="component" value="Unplaced"/>
</dbReference>
<feature type="compositionally biased region" description="Polar residues" evidence="7">
    <location>
        <begin position="346"/>
        <end position="362"/>
    </location>
</feature>
<dbReference type="AlphaFoldDB" id="A0A6P5AA03"/>
<keyword evidence="9" id="KW-1185">Reference proteome</keyword>
<comment type="catalytic activity">
    <reaction evidence="6">
        <text>4-demethylwyosine(37) in tRNA(Phe) + S-adenosyl-L-methionine = 4-demethyl-7-[(3S)-3-amino-3-carboxypropyl]wyosine(37) in tRNA(Phe) + S-methyl-5'-thioadenosine + H(+)</text>
        <dbReference type="Rhea" id="RHEA:36355"/>
        <dbReference type="Rhea" id="RHEA-COMP:10164"/>
        <dbReference type="Rhea" id="RHEA-COMP:10378"/>
        <dbReference type="ChEBI" id="CHEBI:15378"/>
        <dbReference type="ChEBI" id="CHEBI:17509"/>
        <dbReference type="ChEBI" id="CHEBI:59789"/>
        <dbReference type="ChEBI" id="CHEBI:64315"/>
        <dbReference type="ChEBI" id="CHEBI:73550"/>
        <dbReference type="EC" id="2.5.1.114"/>
    </reaction>
</comment>
<keyword evidence="4" id="KW-0949">S-adenosyl-L-methionine</keyword>
<dbReference type="GO" id="GO:0102522">
    <property type="term" value="F:tRNA 4-demethylwyosine alpha-amino-alpha-carboxypropyltransferase activity"/>
    <property type="evidence" value="ECO:0007669"/>
    <property type="project" value="UniProtKB-EC"/>
</dbReference>
<dbReference type="CDD" id="cd02440">
    <property type="entry name" value="AdoMet_MTases"/>
    <property type="match status" value="1"/>
</dbReference>
<feature type="compositionally biased region" description="Polar residues" evidence="7">
    <location>
        <begin position="481"/>
        <end position="494"/>
    </location>
</feature>
<dbReference type="InterPro" id="IPR030382">
    <property type="entry name" value="MeTrfase_TRM5/TYW2"/>
</dbReference>
<dbReference type="SUPFAM" id="SSF53335">
    <property type="entry name" value="S-adenosyl-L-methionine-dependent methyltransferases"/>
    <property type="match status" value="1"/>
</dbReference>
<evidence type="ECO:0000256" key="3">
    <source>
        <dbReference type="ARBA" id="ARBA00022679"/>
    </source>
</evidence>
<evidence type="ECO:0000256" key="5">
    <source>
        <dbReference type="ARBA" id="ARBA00022694"/>
    </source>
</evidence>
<evidence type="ECO:0000313" key="10">
    <source>
        <dbReference type="RefSeq" id="XP_019643044.1"/>
    </source>
</evidence>
<gene>
    <name evidence="10" type="primary">LOC109484225</name>
</gene>
<dbReference type="GeneID" id="109484225"/>
<dbReference type="OrthoDB" id="408788at2759"/>
<dbReference type="PANTHER" id="PTHR23245:SF25">
    <property type="entry name" value="TRNA WYBUTOSINE-SYNTHESIZING PROTEIN 2 HOMOLOG"/>
    <property type="match status" value="1"/>
</dbReference>
<proteinExistence type="predicted"/>
<dbReference type="FunFam" id="3.30.300.110:FF:000015">
    <property type="entry name" value="Protein CBG19351"/>
    <property type="match status" value="1"/>
</dbReference>
<organism evidence="9 10">
    <name type="scientific">Branchiostoma belcheri</name>
    <name type="common">Amphioxus</name>
    <dbReference type="NCBI Taxonomy" id="7741"/>
    <lineage>
        <taxon>Eukaryota</taxon>
        <taxon>Metazoa</taxon>
        <taxon>Chordata</taxon>
        <taxon>Cephalochordata</taxon>
        <taxon>Leptocardii</taxon>
        <taxon>Amphioxiformes</taxon>
        <taxon>Branchiostomatidae</taxon>
        <taxon>Branchiostoma</taxon>
    </lineage>
</organism>
<dbReference type="PROSITE" id="PS51684">
    <property type="entry name" value="SAM_MT_TRM5_TYW2"/>
    <property type="match status" value="1"/>
</dbReference>
<dbReference type="GO" id="GO:0008175">
    <property type="term" value="F:tRNA methyltransferase activity"/>
    <property type="evidence" value="ECO:0007669"/>
    <property type="project" value="TreeGrafter"/>
</dbReference>
<dbReference type="Gene3D" id="3.30.300.110">
    <property type="entry name" value="Met-10+ protein-like domains"/>
    <property type="match status" value="1"/>
</dbReference>
<evidence type="ECO:0000259" key="8">
    <source>
        <dbReference type="PROSITE" id="PS51684"/>
    </source>
</evidence>
<evidence type="ECO:0000256" key="2">
    <source>
        <dbReference type="ARBA" id="ARBA00012265"/>
    </source>
</evidence>
<dbReference type="Gene3D" id="3.40.50.150">
    <property type="entry name" value="Vaccinia Virus protein VP39"/>
    <property type="match status" value="2"/>
</dbReference>
<feature type="domain" description="SAM-dependent methyltransferase TRM5/TYW2-type" evidence="8">
    <location>
        <begin position="112"/>
        <end position="555"/>
    </location>
</feature>
<keyword evidence="3" id="KW-0808">Transferase</keyword>
<accession>A0A6P5AA03</accession>
<comment type="pathway">
    <text evidence="1">tRNA modification; wybutosine-tRNA(Phe) biosynthesis.</text>
</comment>
<feature type="region of interest" description="Disordered" evidence="7">
    <location>
        <begin position="340"/>
        <end position="362"/>
    </location>
</feature>
<dbReference type="KEGG" id="bbel:109484225"/>